<evidence type="ECO:0000256" key="2">
    <source>
        <dbReference type="ARBA" id="ARBA00022729"/>
    </source>
</evidence>
<keyword evidence="4" id="KW-1185">Reference proteome</keyword>
<accession>A0AA88U4S1</accession>
<dbReference type="InterPro" id="IPR001087">
    <property type="entry name" value="GDSL"/>
</dbReference>
<dbReference type="Gene3D" id="3.40.50.1110">
    <property type="entry name" value="SGNH hydrolase"/>
    <property type="match status" value="1"/>
</dbReference>
<feature type="non-terminal residue" evidence="3">
    <location>
        <position position="1"/>
    </location>
</feature>
<dbReference type="PANTHER" id="PTHR45966">
    <property type="entry name" value="GDSL-LIKE LIPASE/ACYLHYDROLASE"/>
    <property type="match status" value="1"/>
</dbReference>
<comment type="similarity">
    <text evidence="1">Belongs to the 'GDSL' lipolytic enzyme family.</text>
</comment>
<evidence type="ECO:0000256" key="1">
    <source>
        <dbReference type="ARBA" id="ARBA00008668"/>
    </source>
</evidence>
<dbReference type="AlphaFoldDB" id="A0AA88U4S1"/>
<gene>
    <name evidence="3" type="ORF">RJ640_023668</name>
</gene>
<evidence type="ECO:0000313" key="3">
    <source>
        <dbReference type="EMBL" id="KAK2970485.1"/>
    </source>
</evidence>
<keyword evidence="2" id="KW-0732">Signal</keyword>
<dbReference type="Pfam" id="PF00657">
    <property type="entry name" value="Lipase_GDSL"/>
    <property type="match status" value="1"/>
</dbReference>
<comment type="caution">
    <text evidence="3">The sequence shown here is derived from an EMBL/GenBank/DDBJ whole genome shotgun (WGS) entry which is preliminary data.</text>
</comment>
<dbReference type="EMBL" id="JAVXUO010002708">
    <property type="protein sequence ID" value="KAK2970485.1"/>
    <property type="molecule type" value="Genomic_DNA"/>
</dbReference>
<dbReference type="InterPro" id="IPR044552">
    <property type="entry name" value="GLIP1-5/GLL25"/>
</dbReference>
<dbReference type="InterPro" id="IPR036514">
    <property type="entry name" value="SGNH_hydro_sf"/>
</dbReference>
<organism evidence="3 4">
    <name type="scientific">Escallonia rubra</name>
    <dbReference type="NCBI Taxonomy" id="112253"/>
    <lineage>
        <taxon>Eukaryota</taxon>
        <taxon>Viridiplantae</taxon>
        <taxon>Streptophyta</taxon>
        <taxon>Embryophyta</taxon>
        <taxon>Tracheophyta</taxon>
        <taxon>Spermatophyta</taxon>
        <taxon>Magnoliopsida</taxon>
        <taxon>eudicotyledons</taxon>
        <taxon>Gunneridae</taxon>
        <taxon>Pentapetalae</taxon>
        <taxon>asterids</taxon>
        <taxon>campanulids</taxon>
        <taxon>Escalloniales</taxon>
        <taxon>Escalloniaceae</taxon>
        <taxon>Escallonia</taxon>
    </lineage>
</organism>
<proteinExistence type="inferred from homology"/>
<evidence type="ECO:0000313" key="4">
    <source>
        <dbReference type="Proteomes" id="UP001187471"/>
    </source>
</evidence>
<dbReference type="Proteomes" id="UP001187471">
    <property type="component" value="Unassembled WGS sequence"/>
</dbReference>
<reference evidence="3" key="1">
    <citation type="submission" date="2022-12" db="EMBL/GenBank/DDBJ databases">
        <title>Draft genome assemblies for two species of Escallonia (Escalloniales).</title>
        <authorList>
            <person name="Chanderbali A."/>
            <person name="Dervinis C."/>
            <person name="Anghel I."/>
            <person name="Soltis D."/>
            <person name="Soltis P."/>
            <person name="Zapata F."/>
        </authorList>
    </citation>
    <scope>NUCLEOTIDE SEQUENCE</scope>
    <source>
        <strain evidence="3">UCBG92.1500</strain>
        <tissue evidence="3">Leaf</tissue>
    </source>
</reference>
<dbReference type="GO" id="GO:0016298">
    <property type="term" value="F:lipase activity"/>
    <property type="evidence" value="ECO:0007669"/>
    <property type="project" value="TreeGrafter"/>
</dbReference>
<protein>
    <submittedName>
        <fullName evidence="3">Uncharacterized protein</fullName>
    </submittedName>
</protein>
<dbReference type="PANTHER" id="PTHR45966:SF1">
    <property type="entry name" value="GDSL ESTERASE_LIPASE 1-RELATED"/>
    <property type="match status" value="1"/>
</dbReference>
<name>A0AA88U4S1_9ASTE</name>
<sequence>TGCLGLEHRHDGKHVPLFIFGDSLFDAENNNYINSSAAAGANFWPYGETFFKYPTGRFSDGRLIPDFIGKRRGNIRFCLEIISLVTAKTSLLVELVNNLNTQLTYFKDVEKQLVHKLGDDEATQLLSKVVFLVNIGTNDYGSLVNYSGSHGKYVEMVIGNLTVVIKEIYKQGGRNFGVFGLAALGCIPAFRNASGHCKEELISLVKLHNEALRNILHKLERQIKGFTYSYFDFYSFKEGKSACCESGPYRGINSYEGKRGIADQYELCANANDYVFFYSNHPTKAASHQIAKLI</sequence>